<reference evidence="2" key="1">
    <citation type="journal article" date="2019" name="bioRxiv">
        <title>The Genome of the Zebra Mussel, Dreissena polymorpha: A Resource for Invasive Species Research.</title>
        <authorList>
            <person name="McCartney M.A."/>
            <person name="Auch B."/>
            <person name="Kono T."/>
            <person name="Mallez S."/>
            <person name="Zhang Y."/>
            <person name="Obille A."/>
            <person name="Becker A."/>
            <person name="Abrahante J.E."/>
            <person name="Garbe J."/>
            <person name="Badalamenti J.P."/>
            <person name="Herman A."/>
            <person name="Mangelson H."/>
            <person name="Liachko I."/>
            <person name="Sullivan S."/>
            <person name="Sone E.D."/>
            <person name="Koren S."/>
            <person name="Silverstein K.A.T."/>
            <person name="Beckman K.B."/>
            <person name="Gohl D.M."/>
        </authorList>
    </citation>
    <scope>NUCLEOTIDE SEQUENCE</scope>
    <source>
        <strain evidence="2">Duluth1</strain>
        <tissue evidence="2">Whole animal</tissue>
    </source>
</reference>
<dbReference type="GO" id="GO:0005242">
    <property type="term" value="F:inward rectifier potassium channel activity"/>
    <property type="evidence" value="ECO:0007669"/>
    <property type="project" value="TreeGrafter"/>
</dbReference>
<dbReference type="PANTHER" id="PTHR10217:SF548">
    <property type="entry name" value="GH12235P"/>
    <property type="match status" value="1"/>
</dbReference>
<dbReference type="SUPFAM" id="SSF51206">
    <property type="entry name" value="cAMP-binding domain-like"/>
    <property type="match status" value="1"/>
</dbReference>
<dbReference type="Gene3D" id="2.60.120.10">
    <property type="entry name" value="Jelly Rolls"/>
    <property type="match status" value="1"/>
</dbReference>
<reference evidence="2" key="2">
    <citation type="submission" date="2020-11" db="EMBL/GenBank/DDBJ databases">
        <authorList>
            <person name="McCartney M.A."/>
            <person name="Auch B."/>
            <person name="Kono T."/>
            <person name="Mallez S."/>
            <person name="Becker A."/>
            <person name="Gohl D.M."/>
            <person name="Silverstein K.A.T."/>
            <person name="Koren S."/>
            <person name="Bechman K.B."/>
            <person name="Herman A."/>
            <person name="Abrahante J.E."/>
            <person name="Garbe J."/>
        </authorList>
    </citation>
    <scope>NUCLEOTIDE SEQUENCE</scope>
    <source>
        <strain evidence="2">Duluth1</strain>
        <tissue evidence="2">Whole animal</tissue>
    </source>
</reference>
<dbReference type="InterPro" id="IPR003967">
    <property type="entry name" value="K_chnl_volt-dep_ERG"/>
</dbReference>
<feature type="chain" id="PRO_5038942515" evidence="1">
    <location>
        <begin position="18"/>
        <end position="135"/>
    </location>
</feature>
<name>A0A9D4K4N0_DREPO</name>
<evidence type="ECO:0000256" key="1">
    <source>
        <dbReference type="SAM" id="SignalP"/>
    </source>
</evidence>
<proteinExistence type="predicted"/>
<keyword evidence="3" id="KW-1185">Reference proteome</keyword>
<gene>
    <name evidence="2" type="ORF">DPMN_106253</name>
</gene>
<dbReference type="EMBL" id="JAIWYP010000004">
    <property type="protein sequence ID" value="KAH3832957.1"/>
    <property type="molecule type" value="Genomic_DNA"/>
</dbReference>
<dbReference type="Proteomes" id="UP000828390">
    <property type="component" value="Unassembled WGS sequence"/>
</dbReference>
<comment type="caution">
    <text evidence="2">The sequence shown here is derived from an EMBL/GenBank/DDBJ whole genome shotgun (WGS) entry which is preliminary data.</text>
</comment>
<feature type="signal peptide" evidence="1">
    <location>
        <begin position="1"/>
        <end position="17"/>
    </location>
</feature>
<dbReference type="PANTHER" id="PTHR10217">
    <property type="entry name" value="VOLTAGE AND LIGAND GATED POTASSIUM CHANNEL"/>
    <property type="match status" value="1"/>
</dbReference>
<dbReference type="InterPro" id="IPR014710">
    <property type="entry name" value="RmlC-like_jellyroll"/>
</dbReference>
<sequence>MLLGSLLSAAIFGNVSSIMMRVYQGSDEYHEKTQSIKEFINFHHLPKNLASRLQESFQHTWAYTNGIDMNTVLKSFPECLQADICLHLNRNLLNNCPAFQRASAGCLRALSLQFKTTHAPPGDTLIHPGDILTDL</sequence>
<dbReference type="GO" id="GO:0005886">
    <property type="term" value="C:plasma membrane"/>
    <property type="evidence" value="ECO:0007669"/>
    <property type="project" value="TreeGrafter"/>
</dbReference>
<keyword evidence="1" id="KW-0732">Signal</keyword>
<evidence type="ECO:0000313" key="3">
    <source>
        <dbReference type="Proteomes" id="UP000828390"/>
    </source>
</evidence>
<dbReference type="InterPro" id="IPR018490">
    <property type="entry name" value="cNMP-bd_dom_sf"/>
</dbReference>
<dbReference type="GO" id="GO:0042391">
    <property type="term" value="P:regulation of membrane potential"/>
    <property type="evidence" value="ECO:0007669"/>
    <property type="project" value="TreeGrafter"/>
</dbReference>
<dbReference type="PRINTS" id="PR01470">
    <property type="entry name" value="ERGCHANNEL"/>
</dbReference>
<dbReference type="AlphaFoldDB" id="A0A9D4K4N0"/>
<accession>A0A9D4K4N0</accession>
<evidence type="ECO:0000313" key="2">
    <source>
        <dbReference type="EMBL" id="KAH3832957.1"/>
    </source>
</evidence>
<dbReference type="Gene3D" id="1.10.1200.260">
    <property type="match status" value="1"/>
</dbReference>
<organism evidence="2 3">
    <name type="scientific">Dreissena polymorpha</name>
    <name type="common">Zebra mussel</name>
    <name type="synonym">Mytilus polymorpha</name>
    <dbReference type="NCBI Taxonomy" id="45954"/>
    <lineage>
        <taxon>Eukaryota</taxon>
        <taxon>Metazoa</taxon>
        <taxon>Spiralia</taxon>
        <taxon>Lophotrochozoa</taxon>
        <taxon>Mollusca</taxon>
        <taxon>Bivalvia</taxon>
        <taxon>Autobranchia</taxon>
        <taxon>Heteroconchia</taxon>
        <taxon>Euheterodonta</taxon>
        <taxon>Imparidentia</taxon>
        <taxon>Neoheterodontei</taxon>
        <taxon>Myida</taxon>
        <taxon>Dreissenoidea</taxon>
        <taxon>Dreissenidae</taxon>
        <taxon>Dreissena</taxon>
    </lineage>
</organism>
<protein>
    <submittedName>
        <fullName evidence="2">Uncharacterized protein</fullName>
    </submittedName>
</protein>
<dbReference type="InterPro" id="IPR050818">
    <property type="entry name" value="KCNH_animal-type"/>
</dbReference>